<dbReference type="NCBIfam" id="TIGR03122">
    <property type="entry name" value="one_C_dehyd_C"/>
    <property type="match status" value="1"/>
</dbReference>
<dbReference type="OrthoDB" id="2110804at2"/>
<dbReference type="RefSeq" id="WP_073031327.1">
    <property type="nucleotide sequence ID" value="NZ_FQXJ01000016.1"/>
</dbReference>
<dbReference type="PANTHER" id="PTHR39673:SF5">
    <property type="entry name" value="TUNGSTEN-CONTAINING FORMYLMETHANOFURAN DEHYDROGENASE 2 SUBUNIT C"/>
    <property type="match status" value="1"/>
</dbReference>
<dbReference type="GO" id="GO:0046914">
    <property type="term" value="F:transition metal ion binding"/>
    <property type="evidence" value="ECO:0007669"/>
    <property type="project" value="InterPro"/>
</dbReference>
<dbReference type="PANTHER" id="PTHR39673">
    <property type="entry name" value="TUNGSTEN FORMYLMETHANOFURAN DEHYDROGENASE, SUBUNIT C (FWDC)"/>
    <property type="match status" value="1"/>
</dbReference>
<dbReference type="EMBL" id="FQXJ01000016">
    <property type="protein sequence ID" value="SHI29984.1"/>
    <property type="molecule type" value="Genomic_DNA"/>
</dbReference>
<dbReference type="InterPro" id="IPR017550">
    <property type="entry name" value="Formylmethanofuran_DH_suC"/>
</dbReference>
<keyword evidence="3" id="KW-1185">Reference proteome</keyword>
<reference evidence="3" key="1">
    <citation type="submission" date="2016-11" db="EMBL/GenBank/DDBJ databases">
        <authorList>
            <person name="Varghese N."/>
            <person name="Submissions S."/>
        </authorList>
    </citation>
    <scope>NUCLEOTIDE SEQUENCE [LARGE SCALE GENOMIC DNA]</scope>
    <source>
        <strain evidence="3">DSM 15449</strain>
    </source>
</reference>
<organism evidence="2 3">
    <name type="scientific">Desulfosporosinus lacus DSM 15449</name>
    <dbReference type="NCBI Taxonomy" id="1121420"/>
    <lineage>
        <taxon>Bacteria</taxon>
        <taxon>Bacillati</taxon>
        <taxon>Bacillota</taxon>
        <taxon>Clostridia</taxon>
        <taxon>Eubacteriales</taxon>
        <taxon>Desulfitobacteriaceae</taxon>
        <taxon>Desulfosporosinus</taxon>
    </lineage>
</organism>
<dbReference type="SUPFAM" id="SSF69336">
    <property type="entry name" value="Alpha subunit of glutamate synthase, C-terminal domain"/>
    <property type="match status" value="1"/>
</dbReference>
<dbReference type="GO" id="GO:0018493">
    <property type="term" value="F:formylmethanofuran dehydrogenase activity"/>
    <property type="evidence" value="ECO:0007669"/>
    <property type="project" value="InterPro"/>
</dbReference>
<dbReference type="InterPro" id="IPR036485">
    <property type="entry name" value="Glu_synth_asu_C_sf"/>
</dbReference>
<dbReference type="AlphaFoldDB" id="A0A1M6A0E0"/>
<protein>
    <submittedName>
        <fullName evidence="2">Formylmethanofuran dehydrogenase, subunit C</fullName>
    </submittedName>
</protein>
<dbReference type="InterPro" id="IPR002489">
    <property type="entry name" value="Glu_synth_asu_C"/>
</dbReference>
<dbReference type="Pfam" id="PF01493">
    <property type="entry name" value="GXGXG"/>
    <property type="match status" value="1"/>
</dbReference>
<name>A0A1M6A0E0_9FIRM</name>
<evidence type="ECO:0000313" key="3">
    <source>
        <dbReference type="Proteomes" id="UP000183954"/>
    </source>
</evidence>
<feature type="domain" description="Glutamate synthase alpha subunit C-terminal" evidence="1">
    <location>
        <begin position="105"/>
        <end position="236"/>
    </location>
</feature>
<accession>A0A1M6A0E0</accession>
<sequence>MKTQVTLVLKEIPSLPVEAELINPENVTEKGIPEIKSMLLWCGNRQERVGDYFEVEITSLEESKNGVADPVLNSVNKGEGNLARLVLQGDLSKFKRLGQGMAAGEMLIQGSAGFHAGALMRGGTLLIEENAGDWLGAHMEGGQILVKGSAGHFVGSAYRGKTKGMTGGRILIGGDAGQMLGARMGRGLIAVEGDCGDVPGFGMMAGTILIQGTSGIRVGANMRRGTVILLQSKKLLPTFYYNCTYELPFWRLLYNQLIQAGFSLPASYQDVSFRRYSGDANEGGKGEILICHCP</sequence>
<dbReference type="Gene3D" id="2.160.20.60">
    <property type="entry name" value="Glutamate synthase, alpha subunit, C-terminal domain"/>
    <property type="match status" value="1"/>
</dbReference>
<dbReference type="GO" id="GO:0015948">
    <property type="term" value="P:methanogenesis"/>
    <property type="evidence" value="ECO:0007669"/>
    <property type="project" value="InterPro"/>
</dbReference>
<gene>
    <name evidence="2" type="ORF">SAMN02746098_03845</name>
</gene>
<dbReference type="Proteomes" id="UP000183954">
    <property type="component" value="Unassembled WGS sequence"/>
</dbReference>
<evidence type="ECO:0000313" key="2">
    <source>
        <dbReference type="EMBL" id="SHI29984.1"/>
    </source>
</evidence>
<proteinExistence type="predicted"/>
<dbReference type="STRING" id="1121420.SAMN02746098_03845"/>
<evidence type="ECO:0000259" key="1">
    <source>
        <dbReference type="Pfam" id="PF01493"/>
    </source>
</evidence>